<evidence type="ECO:0000313" key="4">
    <source>
        <dbReference type="Proteomes" id="UP000293172"/>
    </source>
</evidence>
<dbReference type="InterPro" id="IPR006680">
    <property type="entry name" value="Amidohydro-rel"/>
</dbReference>
<organism evidence="3 4">
    <name type="scientific">Phytopseudomonas dryadis</name>
    <dbReference type="NCBI Taxonomy" id="2487520"/>
    <lineage>
        <taxon>Bacteria</taxon>
        <taxon>Pseudomonadati</taxon>
        <taxon>Pseudomonadota</taxon>
        <taxon>Gammaproteobacteria</taxon>
        <taxon>Pseudomonadales</taxon>
        <taxon>Pseudomonadaceae</taxon>
        <taxon>Phytopseudomonas</taxon>
    </lineage>
</organism>
<dbReference type="RefSeq" id="WP_131197923.1">
    <property type="nucleotide sequence ID" value="NZ_QJUL01000011.1"/>
</dbReference>
<dbReference type="GO" id="GO:0016810">
    <property type="term" value="F:hydrolase activity, acting on carbon-nitrogen (but not peptide) bonds"/>
    <property type="evidence" value="ECO:0007669"/>
    <property type="project" value="InterPro"/>
</dbReference>
<comment type="caution">
    <text evidence="3">The sequence shown here is derived from an EMBL/GenBank/DDBJ whole genome shotgun (WGS) entry which is preliminary data.</text>
</comment>
<dbReference type="OrthoDB" id="9782972at2"/>
<evidence type="ECO:0000256" key="1">
    <source>
        <dbReference type="SAM" id="SignalP"/>
    </source>
</evidence>
<dbReference type="Pfam" id="PF01979">
    <property type="entry name" value="Amidohydro_1"/>
    <property type="match status" value="1"/>
</dbReference>
<dbReference type="SUPFAM" id="SSF51338">
    <property type="entry name" value="Composite domain of metallo-dependent hydrolases"/>
    <property type="match status" value="2"/>
</dbReference>
<dbReference type="AlphaFoldDB" id="A0A4Q9R3I8"/>
<sequence length="422" mass="43684">MNFPIRAGRALLLAGSLLALPALAAEPELIAVKAARLIDVHSGKWIEAPVVLIEGERIKAVGSRLAVPDGARLIDLGERSLLPGLIDAHVHIAGGGAPNAGVARSVLKGAANARKTLEAGFTSVRSMGGGGFAGIALRDAINDGDVAGPRLFDAGTLLAVTGGHCSGPRLAPGIKVEAPGVADDAAGFVRKVREQVRQGADFIKICITGGFVSGTDPTTTQFTEDEVRAVVETAHRYGKKVAVHAHATDGIKLAARLGADSIEHGSLIDDEGIRLLKANPRQVVLPTLSVYGTALQRAKAVGASPSALVQLQQVLDVYEANARKLVKAGIPILYGSDGPPGNNASEFPLLVGIGLSPLQVLQAATIRNAELLGAADDIGSVDAGKYADLIAFDADPLADLDQLRQVRWVMKGGVVYKDVATR</sequence>
<dbReference type="InterPro" id="IPR011059">
    <property type="entry name" value="Metal-dep_hydrolase_composite"/>
</dbReference>
<feature type="chain" id="PRO_5020972534" description="Amidohydrolase-related domain-containing protein" evidence="1">
    <location>
        <begin position="25"/>
        <end position="422"/>
    </location>
</feature>
<reference evidence="3 4" key="1">
    <citation type="submission" date="2018-06" db="EMBL/GenBank/DDBJ databases">
        <title>Three novel Pseudomonas species isolated from symptomatic oak.</title>
        <authorList>
            <person name="Bueno-Gonzalez V."/>
            <person name="Brady C."/>
        </authorList>
    </citation>
    <scope>NUCLEOTIDE SEQUENCE [LARGE SCALE GENOMIC DNA]</scope>
    <source>
        <strain evidence="3 4">P6B</strain>
    </source>
</reference>
<dbReference type="EMBL" id="QJUL01000011">
    <property type="protein sequence ID" value="TBU94008.1"/>
    <property type="molecule type" value="Genomic_DNA"/>
</dbReference>
<keyword evidence="1" id="KW-0732">Signal</keyword>
<dbReference type="InterPro" id="IPR032466">
    <property type="entry name" value="Metal_Hydrolase"/>
</dbReference>
<dbReference type="Gene3D" id="3.20.20.140">
    <property type="entry name" value="Metal-dependent hydrolases"/>
    <property type="match status" value="1"/>
</dbReference>
<proteinExistence type="predicted"/>
<dbReference type="Gene3D" id="2.30.40.10">
    <property type="entry name" value="Urease, subunit C, domain 1"/>
    <property type="match status" value="1"/>
</dbReference>
<accession>A0A4Q9R3I8</accession>
<evidence type="ECO:0000313" key="3">
    <source>
        <dbReference type="EMBL" id="TBU94008.1"/>
    </source>
</evidence>
<evidence type="ECO:0000259" key="2">
    <source>
        <dbReference type="Pfam" id="PF01979"/>
    </source>
</evidence>
<feature type="signal peptide" evidence="1">
    <location>
        <begin position="1"/>
        <end position="24"/>
    </location>
</feature>
<dbReference type="PANTHER" id="PTHR43135:SF3">
    <property type="entry name" value="ALPHA-D-RIBOSE 1-METHYLPHOSPHONATE 5-TRIPHOSPHATE DIPHOSPHATASE"/>
    <property type="match status" value="1"/>
</dbReference>
<gene>
    <name evidence="3" type="ORF">DNK44_10100</name>
</gene>
<dbReference type="Proteomes" id="UP000293172">
    <property type="component" value="Unassembled WGS sequence"/>
</dbReference>
<dbReference type="InterPro" id="IPR057744">
    <property type="entry name" value="OTAase-like"/>
</dbReference>
<protein>
    <recommendedName>
        <fullName evidence="2">Amidohydrolase-related domain-containing protein</fullName>
    </recommendedName>
</protein>
<dbReference type="InterPro" id="IPR051781">
    <property type="entry name" value="Metallo-dep_Hydrolase"/>
</dbReference>
<dbReference type="CDD" id="cd01299">
    <property type="entry name" value="Met_dep_hydrolase_A"/>
    <property type="match status" value="1"/>
</dbReference>
<dbReference type="PANTHER" id="PTHR43135">
    <property type="entry name" value="ALPHA-D-RIBOSE 1-METHYLPHOSPHONATE 5-TRIPHOSPHATE DIPHOSPHATASE"/>
    <property type="match status" value="1"/>
</dbReference>
<feature type="domain" description="Amidohydrolase-related" evidence="2">
    <location>
        <begin position="81"/>
        <end position="413"/>
    </location>
</feature>
<name>A0A4Q9R3I8_9GAMM</name>
<dbReference type="SUPFAM" id="SSF51556">
    <property type="entry name" value="Metallo-dependent hydrolases"/>
    <property type="match status" value="1"/>
</dbReference>